<comment type="caution">
    <text evidence="1">The sequence shown here is derived from an EMBL/GenBank/DDBJ whole genome shotgun (WGS) entry which is preliminary data.</text>
</comment>
<evidence type="ECO:0000313" key="2">
    <source>
        <dbReference type="Proteomes" id="UP000028870"/>
    </source>
</evidence>
<reference evidence="1" key="1">
    <citation type="submission" date="2014-03" db="EMBL/GenBank/DDBJ databases">
        <title>Draft Genome Sequence of Mycobacterium cosmeticum DSM 44829.</title>
        <authorList>
            <person name="Croce O."/>
            <person name="Robert C."/>
            <person name="Raoult D."/>
            <person name="Drancourt M."/>
        </authorList>
    </citation>
    <scope>NUCLEOTIDE SEQUENCE [LARGE SCALE GENOMIC DNA]</scope>
    <source>
        <strain evidence="1">DSM 44829</strain>
    </source>
</reference>
<gene>
    <name evidence="1" type="ORF">BN977_05357</name>
</gene>
<proteinExistence type="predicted"/>
<keyword evidence="2" id="KW-1185">Reference proteome</keyword>
<sequence>MTAPVLAGSDVTETNVVDLASRRARHNLRRMTAPKRRRVWSAGATGAEEPCRVLPFRRRPTLSQQLHGFR</sequence>
<dbReference type="RefSeq" id="WP_131590218.1">
    <property type="nucleotide sequence ID" value="NZ_CCBB010000003.1"/>
</dbReference>
<dbReference type="AlphaFoldDB" id="W9AXH4"/>
<name>W9AXH4_MYCCO</name>
<accession>W9AXH4</accession>
<protein>
    <submittedName>
        <fullName evidence="1">Uncharacterized protein</fullName>
    </submittedName>
</protein>
<reference evidence="1" key="2">
    <citation type="submission" date="2014-03" db="EMBL/GenBank/DDBJ databases">
        <authorList>
            <person name="Urmite Genomes"/>
        </authorList>
    </citation>
    <scope>NUCLEOTIDE SEQUENCE</scope>
    <source>
        <strain evidence="1">DSM 44829</strain>
    </source>
</reference>
<dbReference type="STRING" id="258533.BN977_05357"/>
<dbReference type="EMBL" id="CCBB010000003">
    <property type="protein sequence ID" value="CDO10524.1"/>
    <property type="molecule type" value="Genomic_DNA"/>
</dbReference>
<evidence type="ECO:0000313" key="1">
    <source>
        <dbReference type="EMBL" id="CDO10524.1"/>
    </source>
</evidence>
<dbReference type="Proteomes" id="UP000028870">
    <property type="component" value="Unassembled WGS sequence"/>
</dbReference>
<organism evidence="1 2">
    <name type="scientific">Mycolicibacterium cosmeticum</name>
    <dbReference type="NCBI Taxonomy" id="258533"/>
    <lineage>
        <taxon>Bacteria</taxon>
        <taxon>Bacillati</taxon>
        <taxon>Actinomycetota</taxon>
        <taxon>Actinomycetes</taxon>
        <taxon>Mycobacteriales</taxon>
        <taxon>Mycobacteriaceae</taxon>
        <taxon>Mycolicibacterium</taxon>
    </lineage>
</organism>
<dbReference type="OrthoDB" id="9925766at2"/>